<accession>A0A9P5YJ27</accession>
<sequence length="59" mass="6334">MGDHVPTSSYFFEIAYSLSSTSTSILSNVSRNVKPCQIMTIMSTLSASTTGKSTLLDIL</sequence>
<dbReference type="EMBL" id="MU155847">
    <property type="protein sequence ID" value="KAF9470792.1"/>
    <property type="molecule type" value="Genomic_DNA"/>
</dbReference>
<gene>
    <name evidence="1" type="ORF">BDN70DRAFT_888737</name>
</gene>
<proteinExistence type="predicted"/>
<evidence type="ECO:0000313" key="1">
    <source>
        <dbReference type="EMBL" id="KAF9470792.1"/>
    </source>
</evidence>
<name>A0A9P5YJ27_9AGAR</name>
<evidence type="ECO:0000313" key="2">
    <source>
        <dbReference type="Proteomes" id="UP000807469"/>
    </source>
</evidence>
<dbReference type="Proteomes" id="UP000807469">
    <property type="component" value="Unassembled WGS sequence"/>
</dbReference>
<comment type="caution">
    <text evidence="1">The sequence shown here is derived from an EMBL/GenBank/DDBJ whole genome shotgun (WGS) entry which is preliminary data.</text>
</comment>
<reference evidence="1" key="1">
    <citation type="submission" date="2020-11" db="EMBL/GenBank/DDBJ databases">
        <authorList>
            <consortium name="DOE Joint Genome Institute"/>
            <person name="Ahrendt S."/>
            <person name="Riley R."/>
            <person name="Andreopoulos W."/>
            <person name="Labutti K."/>
            <person name="Pangilinan J."/>
            <person name="Ruiz-Duenas F.J."/>
            <person name="Barrasa J.M."/>
            <person name="Sanchez-Garcia M."/>
            <person name="Camarero S."/>
            <person name="Miyauchi S."/>
            <person name="Serrano A."/>
            <person name="Linde D."/>
            <person name="Babiker R."/>
            <person name="Drula E."/>
            <person name="Ayuso-Fernandez I."/>
            <person name="Pacheco R."/>
            <person name="Padilla G."/>
            <person name="Ferreira P."/>
            <person name="Barriuso J."/>
            <person name="Kellner H."/>
            <person name="Castanera R."/>
            <person name="Alfaro M."/>
            <person name="Ramirez L."/>
            <person name="Pisabarro A.G."/>
            <person name="Kuo A."/>
            <person name="Tritt A."/>
            <person name="Lipzen A."/>
            <person name="He G."/>
            <person name="Yan M."/>
            <person name="Ng V."/>
            <person name="Cullen D."/>
            <person name="Martin F."/>
            <person name="Rosso M.-N."/>
            <person name="Henrissat B."/>
            <person name="Hibbett D."/>
            <person name="Martinez A.T."/>
            <person name="Grigoriev I.V."/>
        </authorList>
    </citation>
    <scope>NUCLEOTIDE SEQUENCE</scope>
    <source>
        <strain evidence="1">CIRM-BRFM 674</strain>
    </source>
</reference>
<dbReference type="AlphaFoldDB" id="A0A9P5YJ27"/>
<organism evidence="1 2">
    <name type="scientific">Pholiota conissans</name>
    <dbReference type="NCBI Taxonomy" id="109636"/>
    <lineage>
        <taxon>Eukaryota</taxon>
        <taxon>Fungi</taxon>
        <taxon>Dikarya</taxon>
        <taxon>Basidiomycota</taxon>
        <taxon>Agaricomycotina</taxon>
        <taxon>Agaricomycetes</taxon>
        <taxon>Agaricomycetidae</taxon>
        <taxon>Agaricales</taxon>
        <taxon>Agaricineae</taxon>
        <taxon>Strophariaceae</taxon>
        <taxon>Pholiota</taxon>
    </lineage>
</organism>
<keyword evidence="2" id="KW-1185">Reference proteome</keyword>
<protein>
    <submittedName>
        <fullName evidence="1">Uncharacterized protein</fullName>
    </submittedName>
</protein>